<dbReference type="KEGG" id="lul:LPB138_04475"/>
<dbReference type="RefSeq" id="WP_070236123.1">
    <property type="nucleotide sequence ID" value="NZ_CP017478.1"/>
</dbReference>
<dbReference type="Proteomes" id="UP000176050">
    <property type="component" value="Chromosome"/>
</dbReference>
<name>A0A1D8P5Y8_9FLAO</name>
<gene>
    <name evidence="1" type="ORF">LPB138_04475</name>
</gene>
<organism evidence="1 2">
    <name type="scientific">Urechidicola croceus</name>
    <dbReference type="NCBI Taxonomy" id="1850246"/>
    <lineage>
        <taxon>Bacteria</taxon>
        <taxon>Pseudomonadati</taxon>
        <taxon>Bacteroidota</taxon>
        <taxon>Flavobacteriia</taxon>
        <taxon>Flavobacteriales</taxon>
        <taxon>Flavobacteriaceae</taxon>
        <taxon>Urechidicola</taxon>
    </lineage>
</organism>
<accession>A0A1D8P5Y8</accession>
<evidence type="ECO:0000313" key="1">
    <source>
        <dbReference type="EMBL" id="AOW19984.1"/>
    </source>
</evidence>
<protein>
    <submittedName>
        <fullName evidence="1">DUF4442 domain-containing protein</fullName>
    </submittedName>
</protein>
<sequence length="169" mass="19744">MYAQATKILKKVLDVDTIYKIGFNWSPMYRRSVGKLIYISKDMYEIKVKIPLNYKNRNYAGTIFGGSLFSATDPIYMIQLIEILGRNYIVWDKDAEIKYKRPARSTAFADFKFSESEIKKIKEEVKINGEFNLIKTLNITNEDSSIVFANLKKTIYIADKTYYAQKKKK</sequence>
<dbReference type="Pfam" id="PF14539">
    <property type="entry name" value="DUF4442"/>
    <property type="match status" value="1"/>
</dbReference>
<dbReference type="EMBL" id="CP017478">
    <property type="protein sequence ID" value="AOW19984.1"/>
    <property type="molecule type" value="Genomic_DNA"/>
</dbReference>
<dbReference type="InterPro" id="IPR027961">
    <property type="entry name" value="DUF4442"/>
</dbReference>
<keyword evidence="2" id="KW-1185">Reference proteome</keyword>
<evidence type="ECO:0000313" key="2">
    <source>
        <dbReference type="Proteomes" id="UP000176050"/>
    </source>
</evidence>
<reference evidence="1 2" key="1">
    <citation type="submission" date="2016-10" db="EMBL/GenBank/DDBJ databases">
        <title>Lutibacter sp. LPB0138, isolated from marine gastropod.</title>
        <authorList>
            <person name="Kim E."/>
            <person name="Yi H."/>
        </authorList>
    </citation>
    <scope>NUCLEOTIDE SEQUENCE [LARGE SCALE GENOMIC DNA]</scope>
    <source>
        <strain evidence="1 2">LPB0138</strain>
    </source>
</reference>
<dbReference type="InterPro" id="IPR029069">
    <property type="entry name" value="HotDog_dom_sf"/>
</dbReference>
<dbReference type="SUPFAM" id="SSF54637">
    <property type="entry name" value="Thioesterase/thiol ester dehydrase-isomerase"/>
    <property type="match status" value="1"/>
</dbReference>
<dbReference type="AlphaFoldDB" id="A0A1D8P5Y8"/>
<dbReference type="OrthoDB" id="9814774at2"/>
<proteinExistence type="predicted"/>
<dbReference type="Gene3D" id="3.10.129.10">
    <property type="entry name" value="Hotdog Thioesterase"/>
    <property type="match status" value="1"/>
</dbReference>
<dbReference type="STRING" id="1850246.LPB138_04475"/>